<keyword evidence="2" id="KW-0560">Oxidoreductase</keyword>
<dbReference type="GO" id="GO:0050661">
    <property type="term" value="F:NADP binding"/>
    <property type="evidence" value="ECO:0007669"/>
    <property type="project" value="InterPro"/>
</dbReference>
<dbReference type="Gene3D" id="3.40.50.720">
    <property type="entry name" value="NAD(P)-binding Rossmann-like Domain"/>
    <property type="match status" value="1"/>
</dbReference>
<feature type="domain" description="6-phosphogluconate dehydrogenase C-terminal" evidence="4">
    <location>
        <begin position="197"/>
        <end position="349"/>
    </location>
</feature>
<evidence type="ECO:0000259" key="4">
    <source>
        <dbReference type="SMART" id="SM01350"/>
    </source>
</evidence>
<dbReference type="InterPro" id="IPR006114">
    <property type="entry name" value="6PGDH_C"/>
</dbReference>
<dbReference type="SUPFAM" id="SSF51735">
    <property type="entry name" value="NAD(P)-binding Rossmann-fold domains"/>
    <property type="match status" value="1"/>
</dbReference>
<evidence type="ECO:0000256" key="2">
    <source>
        <dbReference type="ARBA" id="ARBA00023002"/>
    </source>
</evidence>
<name>A0A1F5HLA0_9BACT</name>
<dbReference type="InterPro" id="IPR006115">
    <property type="entry name" value="6PGDH_NADP-bd"/>
</dbReference>
<dbReference type="Pfam" id="PF00393">
    <property type="entry name" value="6PGD"/>
    <property type="match status" value="1"/>
</dbReference>
<organism evidence="5 6">
    <name type="scientific">Candidatus Curtissbacteria bacterium RIFCSPHIGHO2_12_FULL_41_17</name>
    <dbReference type="NCBI Taxonomy" id="1797722"/>
    <lineage>
        <taxon>Bacteria</taxon>
        <taxon>Candidatus Curtissiibacteriota</taxon>
    </lineage>
</organism>
<dbReference type="GO" id="GO:0019521">
    <property type="term" value="P:D-gluconate metabolic process"/>
    <property type="evidence" value="ECO:0007669"/>
    <property type="project" value="UniProtKB-KW"/>
</dbReference>
<dbReference type="Gene3D" id="1.10.1040.10">
    <property type="entry name" value="N-(1-d-carboxylethyl)-l-norvaline Dehydrogenase, domain 2"/>
    <property type="match status" value="1"/>
</dbReference>
<comment type="similarity">
    <text evidence="1">Belongs to the 6-phosphogluconate dehydrogenase family.</text>
</comment>
<evidence type="ECO:0000313" key="6">
    <source>
        <dbReference type="Proteomes" id="UP000178369"/>
    </source>
</evidence>
<dbReference type="InterPro" id="IPR006183">
    <property type="entry name" value="Pgluconate_DH"/>
</dbReference>
<dbReference type="PRINTS" id="PR00076">
    <property type="entry name" value="6PGDHDRGNASE"/>
</dbReference>
<evidence type="ECO:0000313" key="5">
    <source>
        <dbReference type="EMBL" id="OGE04874.1"/>
    </source>
</evidence>
<dbReference type="InterPro" id="IPR036291">
    <property type="entry name" value="NAD(P)-bd_dom_sf"/>
</dbReference>
<dbReference type="InterPro" id="IPR008927">
    <property type="entry name" value="6-PGluconate_DH-like_C_sf"/>
</dbReference>
<dbReference type="SUPFAM" id="SSF48179">
    <property type="entry name" value="6-phosphogluconate dehydrogenase C-terminal domain-like"/>
    <property type="match status" value="1"/>
</dbReference>
<dbReference type="Pfam" id="PF03446">
    <property type="entry name" value="NAD_binding_2"/>
    <property type="match status" value="1"/>
</dbReference>
<protein>
    <recommendedName>
        <fullName evidence="4">6-phosphogluconate dehydrogenase C-terminal domain-containing protein</fullName>
    </recommendedName>
</protein>
<sequence>MRLGFIGLGRMGNRMVTKLIGEGHEVVVWNRSSNKVEELKLKVKSEKLKVGKTIEDLVNQLGKPRVIWSMLPAHSTHSVNLVQASSGSETGDPTQEILKEVEKYVETDDIVIDGGNAHYTDTQKRFENFAKKGVRFLGIGVSGGLIAAKEGYPLMAGGDKSAYDHIKPILDSLAKPTHSTSSGQGGGHEYFGEGGAGHFVKMVHNGIEYGVMQSIGEGFGVLEKSPYNLDLVKVAKLYQKGTLLSGFMMQRTVEALEKDPKMESIEGYIEASGEGEWTVEEAKKQKVPVEIIEASLEFRNRSRSDPKVASSFAARLVAALRNAFGGHEVKSSYAAPSAEVALATKAEKASDGKKKLS</sequence>
<evidence type="ECO:0000256" key="3">
    <source>
        <dbReference type="ARBA" id="ARBA00023064"/>
    </source>
</evidence>
<dbReference type="EMBL" id="MFBL01000023">
    <property type="protein sequence ID" value="OGE04874.1"/>
    <property type="molecule type" value="Genomic_DNA"/>
</dbReference>
<comment type="caution">
    <text evidence="5">The sequence shown here is derived from an EMBL/GenBank/DDBJ whole genome shotgun (WGS) entry which is preliminary data.</text>
</comment>
<dbReference type="GO" id="GO:0006098">
    <property type="term" value="P:pentose-phosphate shunt"/>
    <property type="evidence" value="ECO:0007669"/>
    <property type="project" value="InterPro"/>
</dbReference>
<dbReference type="PANTHER" id="PTHR11811">
    <property type="entry name" value="6-PHOSPHOGLUCONATE DEHYDROGENASE"/>
    <property type="match status" value="1"/>
</dbReference>
<dbReference type="SMART" id="SM01350">
    <property type="entry name" value="6PGD"/>
    <property type="match status" value="1"/>
</dbReference>
<reference evidence="5 6" key="1">
    <citation type="journal article" date="2016" name="Nat. Commun.">
        <title>Thousands of microbial genomes shed light on interconnected biogeochemical processes in an aquifer system.</title>
        <authorList>
            <person name="Anantharaman K."/>
            <person name="Brown C.T."/>
            <person name="Hug L.A."/>
            <person name="Sharon I."/>
            <person name="Castelle C.J."/>
            <person name="Probst A.J."/>
            <person name="Thomas B.C."/>
            <person name="Singh A."/>
            <person name="Wilkins M.J."/>
            <person name="Karaoz U."/>
            <person name="Brodie E.L."/>
            <person name="Williams K.H."/>
            <person name="Hubbard S.S."/>
            <person name="Banfield J.F."/>
        </authorList>
    </citation>
    <scope>NUCLEOTIDE SEQUENCE [LARGE SCALE GENOMIC DNA]</scope>
</reference>
<accession>A0A1F5HLA0</accession>
<dbReference type="NCBIfam" id="NF007161">
    <property type="entry name" value="PRK09599.1"/>
    <property type="match status" value="1"/>
</dbReference>
<dbReference type="GO" id="GO:0004616">
    <property type="term" value="F:phosphogluconate dehydrogenase (decarboxylating) activity"/>
    <property type="evidence" value="ECO:0007669"/>
    <property type="project" value="InterPro"/>
</dbReference>
<dbReference type="InterPro" id="IPR013328">
    <property type="entry name" value="6PGD_dom2"/>
</dbReference>
<dbReference type="Proteomes" id="UP000178369">
    <property type="component" value="Unassembled WGS sequence"/>
</dbReference>
<evidence type="ECO:0000256" key="1">
    <source>
        <dbReference type="ARBA" id="ARBA00008419"/>
    </source>
</evidence>
<gene>
    <name evidence="5" type="ORF">A3F45_01410</name>
</gene>
<dbReference type="AlphaFoldDB" id="A0A1F5HLA0"/>
<keyword evidence="3" id="KW-0311">Gluconate utilization</keyword>
<proteinExistence type="inferred from homology"/>